<proteinExistence type="predicted"/>
<organism evidence="3 4">
    <name type="scientific">Rhinolophus ferrumequinum</name>
    <name type="common">Greater horseshoe bat</name>
    <dbReference type="NCBI Taxonomy" id="59479"/>
    <lineage>
        <taxon>Eukaryota</taxon>
        <taxon>Metazoa</taxon>
        <taxon>Chordata</taxon>
        <taxon>Craniata</taxon>
        <taxon>Vertebrata</taxon>
        <taxon>Euteleostomi</taxon>
        <taxon>Mammalia</taxon>
        <taxon>Eutheria</taxon>
        <taxon>Laurasiatheria</taxon>
        <taxon>Chiroptera</taxon>
        <taxon>Yinpterochiroptera</taxon>
        <taxon>Rhinolophoidea</taxon>
        <taxon>Rhinolophidae</taxon>
        <taxon>Rhinolophinae</taxon>
        <taxon>Rhinolophus</taxon>
    </lineage>
</organism>
<evidence type="ECO:0000256" key="1">
    <source>
        <dbReference type="SAM" id="MobiDB-lite"/>
    </source>
</evidence>
<name>A0A7J7WNF3_RHIFE</name>
<protein>
    <submittedName>
        <fullName evidence="3">Anoctamin 4</fullName>
    </submittedName>
</protein>
<dbReference type="EMBL" id="JACAGC010000010">
    <property type="protein sequence ID" value="KAF6338778.1"/>
    <property type="molecule type" value="Genomic_DNA"/>
</dbReference>
<accession>A0A7J7WNF3</accession>
<comment type="caution">
    <text evidence="3">The sequence shown here is derived from an EMBL/GenBank/DDBJ whole genome shotgun (WGS) entry which is preliminary data.</text>
</comment>
<feature type="compositionally biased region" description="Basic residues" evidence="1">
    <location>
        <begin position="138"/>
        <end position="152"/>
    </location>
</feature>
<dbReference type="GO" id="GO:0046983">
    <property type="term" value="F:protein dimerization activity"/>
    <property type="evidence" value="ECO:0007669"/>
    <property type="project" value="InterPro"/>
</dbReference>
<sequence>MASLAAYDKDVSSGSYNLSSATTGSYYSCVSQITIGYDVAGPVAIGLTHWKNPYVQGRPPLPSDLPLFISKDAGLSGYHPSLTRKTELATPLSCPASLSITPVPSYSSSSQETLSQDTTGLSLSIHGAEKRLQIHQRRSVASRPGSRRRLPVVRHSSLPPGRRPIKMEASSFGTKAFHPEGGVDLQGYQLDMQILPDGPKSDVDFSEILNAIQEMAKDVNILFDELEAVNSPCKDDDSLLHPGNLTSTSDDASRLEAAGEIVREKTKSNGLYFRDGKCRIDYILVYRKSNPQTEKREVFERNIRAEGLQMEKESSLINSDIIFVKLHAPWEVLGRYAEQMNVRMPFSSNCN</sequence>
<dbReference type="Pfam" id="PF16178">
    <property type="entry name" value="Anoct_dimer"/>
    <property type="match status" value="1"/>
</dbReference>
<dbReference type="PANTHER" id="PTHR12308:SF28">
    <property type="entry name" value="ANOCTAMIN-4"/>
    <property type="match status" value="1"/>
</dbReference>
<evidence type="ECO:0000313" key="4">
    <source>
        <dbReference type="Proteomes" id="UP000585614"/>
    </source>
</evidence>
<reference evidence="3 4" key="1">
    <citation type="journal article" date="2020" name="Nature">
        <title>Six reference-quality genomes reveal evolution of bat adaptations.</title>
        <authorList>
            <person name="Jebb D."/>
            <person name="Huang Z."/>
            <person name="Pippel M."/>
            <person name="Hughes G.M."/>
            <person name="Lavrichenko K."/>
            <person name="Devanna P."/>
            <person name="Winkler S."/>
            <person name="Jermiin L.S."/>
            <person name="Skirmuntt E.C."/>
            <person name="Katzourakis A."/>
            <person name="Burkitt-Gray L."/>
            <person name="Ray D.A."/>
            <person name="Sullivan K.A.M."/>
            <person name="Roscito J.G."/>
            <person name="Kirilenko B.M."/>
            <person name="Davalos L.M."/>
            <person name="Corthals A.P."/>
            <person name="Power M.L."/>
            <person name="Jones G."/>
            <person name="Ransome R.D."/>
            <person name="Dechmann D.K.N."/>
            <person name="Locatelli A.G."/>
            <person name="Puechmaille S.J."/>
            <person name="Fedrigo O."/>
            <person name="Jarvis E.D."/>
            <person name="Hiller M."/>
            <person name="Vernes S.C."/>
            <person name="Myers E.W."/>
            <person name="Teeling E.C."/>
        </authorList>
    </citation>
    <scope>NUCLEOTIDE SEQUENCE [LARGE SCALE GENOMIC DNA]</scope>
    <source>
        <strain evidence="3">MRhiFer1</strain>
        <tissue evidence="3">Lung</tissue>
    </source>
</reference>
<evidence type="ECO:0000313" key="3">
    <source>
        <dbReference type="EMBL" id="KAF6338778.1"/>
    </source>
</evidence>
<dbReference type="GO" id="GO:0005886">
    <property type="term" value="C:plasma membrane"/>
    <property type="evidence" value="ECO:0007669"/>
    <property type="project" value="TreeGrafter"/>
</dbReference>
<evidence type="ECO:0000259" key="2">
    <source>
        <dbReference type="Pfam" id="PF16178"/>
    </source>
</evidence>
<dbReference type="Proteomes" id="UP000585614">
    <property type="component" value="Unassembled WGS sequence"/>
</dbReference>
<dbReference type="PANTHER" id="PTHR12308">
    <property type="entry name" value="ANOCTAMIN"/>
    <property type="match status" value="1"/>
</dbReference>
<dbReference type="GO" id="GO:0005229">
    <property type="term" value="F:intracellularly calcium-gated chloride channel activity"/>
    <property type="evidence" value="ECO:0007669"/>
    <property type="project" value="TreeGrafter"/>
</dbReference>
<dbReference type="InterPro" id="IPR032394">
    <property type="entry name" value="Anoct_dimer"/>
</dbReference>
<feature type="domain" description="Anoctamin dimerisation" evidence="2">
    <location>
        <begin position="272"/>
        <end position="347"/>
    </location>
</feature>
<feature type="region of interest" description="Disordered" evidence="1">
    <location>
        <begin position="138"/>
        <end position="165"/>
    </location>
</feature>
<gene>
    <name evidence="3" type="ORF">mRhiFer1_000745</name>
</gene>
<dbReference type="InterPro" id="IPR007632">
    <property type="entry name" value="Anoctamin"/>
</dbReference>
<dbReference type="AlphaFoldDB" id="A0A7J7WNF3"/>